<dbReference type="InterPro" id="IPR019966">
    <property type="entry name" value="F420-dep_enz_PPOX_Rv3369"/>
</dbReference>
<name>A0A1H5J1Z3_9ACTN</name>
<evidence type="ECO:0000313" key="4">
    <source>
        <dbReference type="Proteomes" id="UP000181980"/>
    </source>
</evidence>
<sequence>MTDASPFPATDTAFGRRVHDRLRDDRVIWLTVVAPSGTPQPNPVWFARVGDDVVIYNDRHARRLDWLDERPRVALHLNSDAAGDDVVVLTGRVEFRDDVPPAHESPEYVAKYGPDMARVSGSAEAFSHQYSAAAVVHVDHVRGY</sequence>
<dbReference type="OrthoDB" id="157302at2"/>
<reference evidence="4" key="1">
    <citation type="submission" date="2016-10" db="EMBL/GenBank/DDBJ databases">
        <authorList>
            <person name="Varghese N."/>
            <person name="Submissions S."/>
        </authorList>
    </citation>
    <scope>NUCLEOTIDE SEQUENCE [LARGE SCALE GENOMIC DNA]</scope>
    <source>
        <strain evidence="4">DSM 45237</strain>
    </source>
</reference>
<dbReference type="Pfam" id="PF01243">
    <property type="entry name" value="PNPOx_N"/>
    <property type="match status" value="1"/>
</dbReference>
<dbReference type="InterPro" id="IPR011576">
    <property type="entry name" value="Pyridox_Oxase_N"/>
</dbReference>
<dbReference type="InterPro" id="IPR012349">
    <property type="entry name" value="Split_barrel_FMN-bd"/>
</dbReference>
<dbReference type="RefSeq" id="WP_069114579.1">
    <property type="nucleotide sequence ID" value="NZ_FNUC01000003.1"/>
</dbReference>
<dbReference type="AlphaFoldDB" id="A0A1H5J1Z3"/>
<organism evidence="3 4">
    <name type="scientific">Jiangella alba</name>
    <dbReference type="NCBI Taxonomy" id="561176"/>
    <lineage>
        <taxon>Bacteria</taxon>
        <taxon>Bacillati</taxon>
        <taxon>Actinomycetota</taxon>
        <taxon>Actinomycetes</taxon>
        <taxon>Jiangellales</taxon>
        <taxon>Jiangellaceae</taxon>
        <taxon>Jiangella</taxon>
    </lineage>
</organism>
<dbReference type="GO" id="GO:0005829">
    <property type="term" value="C:cytosol"/>
    <property type="evidence" value="ECO:0007669"/>
    <property type="project" value="TreeGrafter"/>
</dbReference>
<dbReference type="NCBIfam" id="TIGR03667">
    <property type="entry name" value="Rv3369"/>
    <property type="match status" value="1"/>
</dbReference>
<dbReference type="InterPro" id="IPR052019">
    <property type="entry name" value="F420H2_bilvrd_red/Heme_oxyg"/>
</dbReference>
<feature type="domain" description="Pyridoxamine 5'-phosphate oxidase N-terminal" evidence="2">
    <location>
        <begin position="18"/>
        <end position="123"/>
    </location>
</feature>
<protein>
    <submittedName>
        <fullName evidence="3">PPOX class probable F420-dependent enzyme, Rv3369 family</fullName>
    </submittedName>
</protein>
<dbReference type="Gene3D" id="2.30.110.10">
    <property type="entry name" value="Electron Transport, Fmn-binding Protein, Chain A"/>
    <property type="match status" value="1"/>
</dbReference>
<evidence type="ECO:0000259" key="2">
    <source>
        <dbReference type="Pfam" id="PF01243"/>
    </source>
</evidence>
<proteinExistence type="predicted"/>
<dbReference type="PANTHER" id="PTHR35176">
    <property type="entry name" value="HEME OXYGENASE HI_0854-RELATED"/>
    <property type="match status" value="1"/>
</dbReference>
<dbReference type="SUPFAM" id="SSF50475">
    <property type="entry name" value="FMN-binding split barrel"/>
    <property type="match status" value="1"/>
</dbReference>
<dbReference type="STRING" id="561176.SAMN04488561_1379"/>
<dbReference type="GO" id="GO:0070967">
    <property type="term" value="F:coenzyme F420 binding"/>
    <property type="evidence" value="ECO:0007669"/>
    <property type="project" value="TreeGrafter"/>
</dbReference>
<dbReference type="GO" id="GO:0016627">
    <property type="term" value="F:oxidoreductase activity, acting on the CH-CH group of donors"/>
    <property type="evidence" value="ECO:0007669"/>
    <property type="project" value="TreeGrafter"/>
</dbReference>
<evidence type="ECO:0000313" key="3">
    <source>
        <dbReference type="EMBL" id="SEE45688.1"/>
    </source>
</evidence>
<dbReference type="Proteomes" id="UP000181980">
    <property type="component" value="Unassembled WGS sequence"/>
</dbReference>
<keyword evidence="1" id="KW-0560">Oxidoreductase</keyword>
<dbReference type="PANTHER" id="PTHR35176:SF6">
    <property type="entry name" value="HEME OXYGENASE HI_0854-RELATED"/>
    <property type="match status" value="1"/>
</dbReference>
<gene>
    <name evidence="3" type="ORF">SAMN04488561_1379</name>
</gene>
<accession>A0A1H5J1Z3</accession>
<dbReference type="EMBL" id="FNUC01000003">
    <property type="protein sequence ID" value="SEE45688.1"/>
    <property type="molecule type" value="Genomic_DNA"/>
</dbReference>
<keyword evidence="4" id="KW-1185">Reference proteome</keyword>
<evidence type="ECO:0000256" key="1">
    <source>
        <dbReference type="ARBA" id="ARBA00023002"/>
    </source>
</evidence>